<evidence type="ECO:0000259" key="17">
    <source>
        <dbReference type="Pfam" id="PF07715"/>
    </source>
</evidence>
<evidence type="ECO:0000256" key="13">
    <source>
        <dbReference type="RuleBase" id="RU003357"/>
    </source>
</evidence>
<dbReference type="PANTHER" id="PTHR32552">
    <property type="entry name" value="FERRICHROME IRON RECEPTOR-RELATED"/>
    <property type="match status" value="1"/>
</dbReference>
<keyword evidence="9 12" id="KW-0472">Membrane</keyword>
<dbReference type="SUPFAM" id="SSF56935">
    <property type="entry name" value="Porins"/>
    <property type="match status" value="1"/>
</dbReference>
<keyword evidence="6 15" id="KW-0732">Signal</keyword>
<dbReference type="NCBIfam" id="TIGR01783">
    <property type="entry name" value="TonB-siderophor"/>
    <property type="match status" value="1"/>
</dbReference>
<dbReference type="EMBL" id="LT962688">
    <property type="protein sequence ID" value="SOR30239.1"/>
    <property type="molecule type" value="Genomic_DNA"/>
</dbReference>
<feature type="compositionally biased region" description="Polar residues" evidence="14">
    <location>
        <begin position="62"/>
        <end position="71"/>
    </location>
</feature>
<evidence type="ECO:0000256" key="9">
    <source>
        <dbReference type="ARBA" id="ARBA00023136"/>
    </source>
</evidence>
<dbReference type="AlphaFoldDB" id="A0A2N9ASD0"/>
<evidence type="ECO:0000256" key="12">
    <source>
        <dbReference type="PROSITE-ProRule" id="PRU01360"/>
    </source>
</evidence>
<evidence type="ECO:0000256" key="7">
    <source>
        <dbReference type="ARBA" id="ARBA00023065"/>
    </source>
</evidence>
<dbReference type="PROSITE" id="PS52016">
    <property type="entry name" value="TONB_DEPENDENT_REC_3"/>
    <property type="match status" value="1"/>
</dbReference>
<evidence type="ECO:0000256" key="3">
    <source>
        <dbReference type="ARBA" id="ARBA00022448"/>
    </source>
</evidence>
<name>A0A2N9ASD0_METEX</name>
<keyword evidence="4 12" id="KW-1134">Transmembrane beta strand</keyword>
<keyword evidence="8 13" id="KW-0798">TonB box</keyword>
<keyword evidence="11 12" id="KW-0998">Cell outer membrane</keyword>
<dbReference type="PANTHER" id="PTHR32552:SF85">
    <property type="entry name" value="BLL7968 PROTEIN"/>
    <property type="match status" value="1"/>
</dbReference>
<reference evidence="19" key="1">
    <citation type="submission" date="2017-10" db="EMBL/GenBank/DDBJ databases">
        <authorList>
            <person name="Regsiter A."/>
            <person name="William W."/>
        </authorList>
    </citation>
    <scope>NUCLEOTIDE SEQUENCE [LARGE SCALE GENOMIC DNA]</scope>
</reference>
<evidence type="ECO:0000256" key="10">
    <source>
        <dbReference type="ARBA" id="ARBA00023170"/>
    </source>
</evidence>
<feature type="chain" id="PRO_5014958087" evidence="15">
    <location>
        <begin position="29"/>
        <end position="726"/>
    </location>
</feature>
<comment type="subcellular location">
    <subcellularLocation>
        <location evidence="1 12">Cell outer membrane</location>
        <topology evidence="1 12">Multi-pass membrane protein</topology>
    </subcellularLocation>
</comment>
<organism evidence="18 19">
    <name type="scientific">Methylorubrum extorquens</name>
    <name type="common">Methylobacterium dichloromethanicum</name>
    <name type="synonym">Methylobacterium extorquens</name>
    <dbReference type="NCBI Taxonomy" id="408"/>
    <lineage>
        <taxon>Bacteria</taxon>
        <taxon>Pseudomonadati</taxon>
        <taxon>Pseudomonadota</taxon>
        <taxon>Alphaproteobacteria</taxon>
        <taxon>Hyphomicrobiales</taxon>
        <taxon>Methylobacteriaceae</taxon>
        <taxon>Methylorubrum</taxon>
    </lineage>
</organism>
<dbReference type="InterPro" id="IPR012910">
    <property type="entry name" value="Plug_dom"/>
</dbReference>
<evidence type="ECO:0000256" key="8">
    <source>
        <dbReference type="ARBA" id="ARBA00023077"/>
    </source>
</evidence>
<evidence type="ECO:0000313" key="19">
    <source>
        <dbReference type="Proteomes" id="UP000233769"/>
    </source>
</evidence>
<dbReference type="Gene3D" id="2.40.170.20">
    <property type="entry name" value="TonB-dependent receptor, beta-barrel domain"/>
    <property type="match status" value="1"/>
</dbReference>
<gene>
    <name evidence="18" type="ORF">TK0001_3637</name>
</gene>
<evidence type="ECO:0000259" key="16">
    <source>
        <dbReference type="Pfam" id="PF00593"/>
    </source>
</evidence>
<comment type="similarity">
    <text evidence="2 12 13">Belongs to the TonB-dependent receptor family.</text>
</comment>
<evidence type="ECO:0000256" key="14">
    <source>
        <dbReference type="SAM" id="MobiDB-lite"/>
    </source>
</evidence>
<dbReference type="Proteomes" id="UP000233769">
    <property type="component" value="Chromosome tk0001"/>
</dbReference>
<dbReference type="GO" id="GO:0009279">
    <property type="term" value="C:cell outer membrane"/>
    <property type="evidence" value="ECO:0007669"/>
    <property type="project" value="UniProtKB-SubCell"/>
</dbReference>
<dbReference type="InterPro" id="IPR000531">
    <property type="entry name" value="Beta-barrel_TonB"/>
</dbReference>
<dbReference type="Pfam" id="PF07715">
    <property type="entry name" value="Plug"/>
    <property type="match status" value="1"/>
</dbReference>
<evidence type="ECO:0000313" key="18">
    <source>
        <dbReference type="EMBL" id="SOR30239.1"/>
    </source>
</evidence>
<sequence length="726" mass="78712">MRISCVIVQRRRTAATLLLLLSTPSLMASGRDARAQEHGADVTLDELTVTGDGSAAAGYQPRRSSFGTGTETPLLDTPANIAVVSQAVLRDQRVLSLDEALRNVSGIAQTNSIGGTQEGVVRRGFGTTRDSSILRDGRRTVLQQNFSHSIERVEVLKGPASLLYGISEPGGLINLVSKRPLFTRQNSLDVTATSFGGAIIQPDLTGPIEGTNLAYRIVGDVQDYDYWRNFGTIRRQVAAPSLTWRGDATTVTIGYEFAHYNIPFDRGTTFDPRTGRPLRVPRERRFDEAVSRVEAMSHLGSLDLEHRFDDDWKVNTGFSASNLTYDDNQIRPTSYNPATGLLTRRADATRGADFNAQVARVDLVGRFEALGLRHDLLVGAMHERVDYYRRESYRGANQGGFNVFNPVYGRLGASDRLSLPASNNRDRLINTSLYLQDSIHLTDGLILVAGASAQFYDQLAYAGVPAVASTDIDGIKPLPRAGLVYRIAPHLSVYGSYTQSFRPNVTDLDRTGPLLPEEGDAYELGIKAELGAGLHVTGAVFDTEKTNVLVTQVVNGTRTATTAGKARSRGFELDVAGQIAPDWSVIASYGFTDAMVTEDPTLAGNRLLNTPRTTASLFLTHQVGLVARATSLGSLSLGDGFLELGWGSRYVGERPGDAANSFTLPDYVVCDAFLSYRTSVNGLPAALQLNLKNVLDETYYPSSGASNVLVAVGEPFQALMTARVSW</sequence>
<dbReference type="GO" id="GO:0015891">
    <property type="term" value="P:siderophore transport"/>
    <property type="evidence" value="ECO:0007669"/>
    <property type="project" value="InterPro"/>
</dbReference>
<dbReference type="InterPro" id="IPR037066">
    <property type="entry name" value="Plug_dom_sf"/>
</dbReference>
<feature type="signal peptide" evidence="15">
    <location>
        <begin position="1"/>
        <end position="28"/>
    </location>
</feature>
<evidence type="ECO:0000256" key="2">
    <source>
        <dbReference type="ARBA" id="ARBA00009810"/>
    </source>
</evidence>
<feature type="domain" description="TonB-dependent receptor plug" evidence="17">
    <location>
        <begin position="74"/>
        <end position="171"/>
    </location>
</feature>
<feature type="domain" description="TonB-dependent receptor-like beta-barrel" evidence="16">
    <location>
        <begin position="243"/>
        <end position="694"/>
    </location>
</feature>
<keyword evidence="10 18" id="KW-0675">Receptor</keyword>
<evidence type="ECO:0000256" key="5">
    <source>
        <dbReference type="ARBA" id="ARBA00022692"/>
    </source>
</evidence>
<dbReference type="CDD" id="cd01347">
    <property type="entry name" value="ligand_gated_channel"/>
    <property type="match status" value="1"/>
</dbReference>
<dbReference type="InterPro" id="IPR036942">
    <property type="entry name" value="Beta-barrel_TonB_sf"/>
</dbReference>
<keyword evidence="7" id="KW-0406">Ion transport</keyword>
<dbReference type="InterPro" id="IPR039426">
    <property type="entry name" value="TonB-dep_rcpt-like"/>
</dbReference>
<dbReference type="Gene3D" id="2.170.130.10">
    <property type="entry name" value="TonB-dependent receptor, plug domain"/>
    <property type="match status" value="1"/>
</dbReference>
<dbReference type="InterPro" id="IPR010105">
    <property type="entry name" value="TonB_sidphr_rcpt"/>
</dbReference>
<evidence type="ECO:0000256" key="1">
    <source>
        <dbReference type="ARBA" id="ARBA00004571"/>
    </source>
</evidence>
<keyword evidence="5 12" id="KW-0812">Transmembrane</keyword>
<evidence type="ECO:0000256" key="4">
    <source>
        <dbReference type="ARBA" id="ARBA00022452"/>
    </source>
</evidence>
<dbReference type="GO" id="GO:0015344">
    <property type="term" value="F:siderophore uptake transmembrane transporter activity"/>
    <property type="evidence" value="ECO:0007669"/>
    <property type="project" value="TreeGrafter"/>
</dbReference>
<evidence type="ECO:0000256" key="15">
    <source>
        <dbReference type="SAM" id="SignalP"/>
    </source>
</evidence>
<accession>A0A2N9ASD0</accession>
<evidence type="ECO:0000256" key="6">
    <source>
        <dbReference type="ARBA" id="ARBA00022729"/>
    </source>
</evidence>
<evidence type="ECO:0000256" key="11">
    <source>
        <dbReference type="ARBA" id="ARBA00023237"/>
    </source>
</evidence>
<protein>
    <submittedName>
        <fullName evidence="18">Putative TonB-dependent receptor</fullName>
    </submittedName>
</protein>
<dbReference type="FunFam" id="2.170.130.10:FF:000001">
    <property type="entry name" value="Catecholate siderophore TonB-dependent receptor"/>
    <property type="match status" value="1"/>
</dbReference>
<dbReference type="GO" id="GO:0038023">
    <property type="term" value="F:signaling receptor activity"/>
    <property type="evidence" value="ECO:0007669"/>
    <property type="project" value="InterPro"/>
</dbReference>
<dbReference type="Pfam" id="PF00593">
    <property type="entry name" value="TonB_dep_Rec_b-barrel"/>
    <property type="match status" value="1"/>
</dbReference>
<keyword evidence="3 12" id="KW-0813">Transport</keyword>
<feature type="region of interest" description="Disordered" evidence="14">
    <location>
        <begin position="53"/>
        <end position="72"/>
    </location>
</feature>
<proteinExistence type="inferred from homology"/>